<evidence type="ECO:0000313" key="3">
    <source>
        <dbReference type="Proteomes" id="UP000067738"/>
    </source>
</evidence>
<evidence type="ECO:0000256" key="1">
    <source>
        <dbReference type="SAM" id="Phobius"/>
    </source>
</evidence>
<keyword evidence="1" id="KW-0472">Membrane</keyword>
<proteinExistence type="predicted"/>
<dbReference type="KEGG" id="mmil:sm9_1724"/>
<keyword evidence="1" id="KW-1133">Transmembrane helix</keyword>
<dbReference type="Proteomes" id="UP000067738">
    <property type="component" value="Chromosome"/>
</dbReference>
<name>A0A0U2TUK0_9EURY</name>
<organism evidence="2 3">
    <name type="scientific">Methanobrevibacter millerae</name>
    <dbReference type="NCBI Taxonomy" id="230361"/>
    <lineage>
        <taxon>Archaea</taxon>
        <taxon>Methanobacteriati</taxon>
        <taxon>Methanobacteriota</taxon>
        <taxon>Methanomada group</taxon>
        <taxon>Methanobacteria</taxon>
        <taxon>Methanobacteriales</taxon>
        <taxon>Methanobacteriaceae</taxon>
        <taxon>Methanobrevibacter</taxon>
    </lineage>
</organism>
<accession>A0A0U2TUK0</accession>
<dbReference type="RefSeq" id="WP_058739722.1">
    <property type="nucleotide sequence ID" value="NZ_CP011266.1"/>
</dbReference>
<keyword evidence="1" id="KW-0812">Transmembrane</keyword>
<gene>
    <name evidence="2" type="ORF">sm9_1724</name>
</gene>
<protein>
    <submittedName>
        <fullName evidence="2">Uncharacterized protein</fullName>
    </submittedName>
</protein>
<evidence type="ECO:0000313" key="2">
    <source>
        <dbReference type="EMBL" id="ALT69491.1"/>
    </source>
</evidence>
<dbReference type="OrthoDB" id="78298at2157"/>
<dbReference type="AlphaFoldDB" id="A0A0U2TUK0"/>
<sequence>MDYNFVLLLILQLLVAAGIFIFLVYIAKLIVNNMQSIPGLKYAKFLNPVEYFPEEKLASLKQIFYLSMVFIFIIIDLYLIFNWKDGSFPIFLLDIILSIYLVMSMSTDSLNDKIILFTLIPFGSINGIVFGDSSLIWIDLFHILGYFYFMQVYYRRFVKFTKSMGLGISVLLLFSIVWVSFLVTMLAEGVSPLESITMVSNAFTSNSYEASGNSVVGKLDSLILAWGGFLLSSVGTATLAASIVKKQVDQQFDDMENLIKSKKEEK</sequence>
<feature type="transmembrane region" description="Helical" evidence="1">
    <location>
        <begin position="86"/>
        <end position="102"/>
    </location>
</feature>
<feature type="transmembrane region" description="Helical" evidence="1">
    <location>
        <begin position="166"/>
        <end position="187"/>
    </location>
</feature>
<dbReference type="GeneID" id="26736668"/>
<dbReference type="PATRIC" id="fig|230361.4.peg.1785"/>
<dbReference type="EMBL" id="CP011266">
    <property type="protein sequence ID" value="ALT69491.1"/>
    <property type="molecule type" value="Genomic_DNA"/>
</dbReference>
<keyword evidence="3" id="KW-1185">Reference proteome</keyword>
<feature type="transmembrane region" description="Helical" evidence="1">
    <location>
        <begin position="223"/>
        <end position="244"/>
    </location>
</feature>
<feature type="transmembrane region" description="Helical" evidence="1">
    <location>
        <begin position="6"/>
        <end position="27"/>
    </location>
</feature>
<reference evidence="2 3" key="1">
    <citation type="submission" date="2015-04" db="EMBL/GenBank/DDBJ databases">
        <title>The complete genome sequence of the rumen methanogen Methanobrevibacter millerae SM9.</title>
        <authorList>
            <person name="Leahy S.C."/>
            <person name="Kelly W.J."/>
            <person name="Pacheco D.M."/>
            <person name="Li D."/>
            <person name="Altermann E."/>
            <person name="Attwood G.T."/>
        </authorList>
    </citation>
    <scope>NUCLEOTIDE SEQUENCE [LARGE SCALE GENOMIC DNA]</scope>
    <source>
        <strain evidence="2 3">SM9</strain>
    </source>
</reference>
<feature type="transmembrane region" description="Helical" evidence="1">
    <location>
        <begin position="63"/>
        <end position="80"/>
    </location>
</feature>